<evidence type="ECO:0000313" key="6">
    <source>
        <dbReference type="EMBL" id="MBB6486266.1"/>
    </source>
</evidence>
<evidence type="ECO:0000313" key="7">
    <source>
        <dbReference type="Proteomes" id="UP000565576"/>
    </source>
</evidence>
<evidence type="ECO:0000256" key="2">
    <source>
        <dbReference type="ARBA" id="ARBA00014031"/>
    </source>
</evidence>
<dbReference type="Proteomes" id="UP000565576">
    <property type="component" value="Unassembled WGS sequence"/>
</dbReference>
<name>A0A7X0ISC0_9HYPH</name>
<evidence type="ECO:0000256" key="4">
    <source>
        <dbReference type="SAM" id="MobiDB-lite"/>
    </source>
</evidence>
<feature type="compositionally biased region" description="Low complexity" evidence="4">
    <location>
        <begin position="67"/>
        <end position="98"/>
    </location>
</feature>
<dbReference type="Pfam" id="PF10614">
    <property type="entry name" value="CsgF"/>
    <property type="match status" value="1"/>
</dbReference>
<dbReference type="InterPro" id="IPR018893">
    <property type="entry name" value="T8SS_CsgF"/>
</dbReference>
<feature type="chain" id="PRO_5030812411" description="Curli production assembly/transport component CsgF" evidence="5">
    <location>
        <begin position="25"/>
        <end position="104"/>
    </location>
</feature>
<sequence>MIMILRATMVAVVLSAAAGLPAFAGQLVYQPTNPTFGGNPLNGSFLLSTAQTQGDGVKSGQQQTPDLSGLNSALSNLGNANQGASSSGSSPVIVIQSGQVPANP</sequence>
<evidence type="ECO:0000256" key="1">
    <source>
        <dbReference type="ARBA" id="ARBA00003989"/>
    </source>
</evidence>
<feature type="signal peptide" evidence="5">
    <location>
        <begin position="1"/>
        <end position="24"/>
    </location>
</feature>
<dbReference type="RefSeq" id="WP_246806357.1">
    <property type="nucleotide sequence ID" value="NZ_JACHBG010000007.1"/>
</dbReference>
<organism evidence="6 7">
    <name type="scientific">Rhizobium lusitanum</name>
    <dbReference type="NCBI Taxonomy" id="293958"/>
    <lineage>
        <taxon>Bacteria</taxon>
        <taxon>Pseudomonadati</taxon>
        <taxon>Pseudomonadota</taxon>
        <taxon>Alphaproteobacteria</taxon>
        <taxon>Hyphomicrobiales</taxon>
        <taxon>Rhizobiaceae</taxon>
        <taxon>Rhizobium/Agrobacterium group</taxon>
        <taxon>Rhizobium</taxon>
    </lineage>
</organism>
<dbReference type="EMBL" id="JACHBG010000007">
    <property type="protein sequence ID" value="MBB6486266.1"/>
    <property type="molecule type" value="Genomic_DNA"/>
</dbReference>
<feature type="region of interest" description="Disordered" evidence="4">
    <location>
        <begin position="50"/>
        <end position="104"/>
    </location>
</feature>
<comment type="function">
    <text evidence="1">May be involved in the biogenesis of curli organelles.</text>
</comment>
<dbReference type="AlphaFoldDB" id="A0A7X0ISC0"/>
<feature type="compositionally biased region" description="Polar residues" evidence="4">
    <location>
        <begin position="50"/>
        <end position="66"/>
    </location>
</feature>
<keyword evidence="3 5" id="KW-0732">Signal</keyword>
<evidence type="ECO:0000256" key="5">
    <source>
        <dbReference type="SAM" id="SignalP"/>
    </source>
</evidence>
<evidence type="ECO:0000256" key="3">
    <source>
        <dbReference type="ARBA" id="ARBA00022729"/>
    </source>
</evidence>
<comment type="caution">
    <text evidence="6">The sequence shown here is derived from an EMBL/GenBank/DDBJ whole genome shotgun (WGS) entry which is preliminary data.</text>
</comment>
<proteinExistence type="predicted"/>
<protein>
    <recommendedName>
        <fullName evidence="2">Curli production assembly/transport component CsgF</fullName>
    </recommendedName>
</protein>
<gene>
    <name evidence="6" type="ORF">GGD46_003561</name>
</gene>
<reference evidence="6 7" key="1">
    <citation type="submission" date="2020-08" db="EMBL/GenBank/DDBJ databases">
        <title>Genomic Encyclopedia of Type Strains, Phase IV (KMG-V): Genome sequencing to study the core and pangenomes of soil and plant-associated prokaryotes.</title>
        <authorList>
            <person name="Whitman W."/>
        </authorList>
    </citation>
    <scope>NUCLEOTIDE SEQUENCE [LARGE SCALE GENOMIC DNA]</scope>
    <source>
        <strain evidence="6 7">SEMIA 4060</strain>
    </source>
</reference>
<accession>A0A7X0ISC0</accession>